<keyword evidence="5" id="KW-0479">Metal-binding</keyword>
<evidence type="ECO:0000256" key="10">
    <source>
        <dbReference type="ARBA" id="ARBA00023157"/>
    </source>
</evidence>
<protein>
    <submittedName>
        <fullName evidence="14">Carboxypeptidase B-like</fullName>
    </submittedName>
</protein>
<evidence type="ECO:0000256" key="8">
    <source>
        <dbReference type="ARBA" id="ARBA00022833"/>
    </source>
</evidence>
<dbReference type="AlphaFoldDB" id="A0A6A7FVD5"/>
<feature type="domain" description="Peptidase M14" evidence="13">
    <location>
        <begin position="120"/>
        <end position="414"/>
    </location>
</feature>
<dbReference type="InterPro" id="IPR000834">
    <property type="entry name" value="Peptidase_M14"/>
</dbReference>
<keyword evidence="6 12" id="KW-0732">Signal</keyword>
<sequence length="415" mass="46036">MKVLASAALLLLLVAAVATAEKVSYDGYKVLRLSRGAENVEMSWARAAIGALDLDIWSDSHHGIDVLVGPEHLQEFRTQLRAQGVPATVYIDDVQGLMDEEMKKIRERPQSKTGEIDHTTYRDFEQLQREIDDLERNYPDLVSSNVVGTTVEGRDLRVVTVSSNGGNTLPTVWIDCGMHAREWVSQATCMYILDTLTSQYGSDEGITSLLDSYDFQILPVANPDGYSYSWTDDRLWRKNRVQSGICYGVDPNRNFDNHFGGPGTSTNPCSQIFCGPAAFSEAESKAVRDPTTALGDRLAGFFTIHSYSQYWMTPYGFEYVYPVDFDEMMRVSEIGVDALTAMYGTKFVYGSIADVIYLASGGSTDWAYDSTGVTYPFAIELRDQGRYGFVLPEDQILPTAQEAFAGIVAAVNAFQ</sequence>
<dbReference type="InterPro" id="IPR036990">
    <property type="entry name" value="M14A-like_propep"/>
</dbReference>
<evidence type="ECO:0000256" key="9">
    <source>
        <dbReference type="ARBA" id="ARBA00023049"/>
    </source>
</evidence>
<organism evidence="14">
    <name type="scientific">Hirondellea gigas</name>
    <dbReference type="NCBI Taxonomy" id="1518452"/>
    <lineage>
        <taxon>Eukaryota</taxon>
        <taxon>Metazoa</taxon>
        <taxon>Ecdysozoa</taxon>
        <taxon>Arthropoda</taxon>
        <taxon>Crustacea</taxon>
        <taxon>Multicrustacea</taxon>
        <taxon>Malacostraca</taxon>
        <taxon>Eumalacostraca</taxon>
        <taxon>Peracarida</taxon>
        <taxon>Amphipoda</taxon>
        <taxon>Amphilochidea</taxon>
        <taxon>Lysianassida</taxon>
        <taxon>Lysianassidira</taxon>
        <taxon>Lysianassoidea</taxon>
        <taxon>Lysianassidae</taxon>
        <taxon>Hirondellea</taxon>
    </lineage>
</organism>
<dbReference type="EMBL" id="IACT01003228">
    <property type="protein sequence ID" value="LAC22477.1"/>
    <property type="molecule type" value="mRNA"/>
</dbReference>
<proteinExistence type="evidence at transcript level"/>
<name>A0A6A7FVD5_9CRUS</name>
<dbReference type="PROSITE" id="PS52035">
    <property type="entry name" value="PEPTIDASE_M14"/>
    <property type="match status" value="1"/>
</dbReference>
<dbReference type="Gene3D" id="3.30.70.340">
    <property type="entry name" value="Metallocarboxypeptidase-like"/>
    <property type="match status" value="1"/>
</dbReference>
<evidence type="ECO:0000256" key="2">
    <source>
        <dbReference type="ARBA" id="ARBA00005988"/>
    </source>
</evidence>
<evidence type="ECO:0000256" key="6">
    <source>
        <dbReference type="ARBA" id="ARBA00022729"/>
    </source>
</evidence>
<dbReference type="PANTHER" id="PTHR11705">
    <property type="entry name" value="PROTEASE FAMILY M14 CARBOXYPEPTIDASE A,B"/>
    <property type="match status" value="1"/>
</dbReference>
<dbReference type="CDD" id="cd03860">
    <property type="entry name" value="M14_CP_A-B_like"/>
    <property type="match status" value="1"/>
</dbReference>
<keyword evidence="10" id="KW-1015">Disulfide bond</keyword>
<evidence type="ECO:0000256" key="3">
    <source>
        <dbReference type="ARBA" id="ARBA00022645"/>
    </source>
</evidence>
<keyword evidence="9" id="KW-0482">Metalloprotease</keyword>
<dbReference type="FunFam" id="3.40.630.10:FF:000056">
    <property type="entry name" value="Zinc carboxypeptidase"/>
    <property type="match status" value="1"/>
</dbReference>
<comment type="cofactor">
    <cofactor evidence="1">
        <name>Zn(2+)</name>
        <dbReference type="ChEBI" id="CHEBI:29105"/>
    </cofactor>
</comment>
<dbReference type="SMART" id="SM00631">
    <property type="entry name" value="Zn_pept"/>
    <property type="match status" value="1"/>
</dbReference>
<evidence type="ECO:0000256" key="7">
    <source>
        <dbReference type="ARBA" id="ARBA00022801"/>
    </source>
</evidence>
<dbReference type="PROSITE" id="PS00132">
    <property type="entry name" value="CARBOXYPEPT_ZN_1"/>
    <property type="match status" value="1"/>
</dbReference>
<keyword evidence="7" id="KW-0378">Hydrolase</keyword>
<dbReference type="PANTHER" id="PTHR11705:SF91">
    <property type="entry name" value="FI01817P-RELATED"/>
    <property type="match status" value="1"/>
</dbReference>
<reference evidence="14" key="1">
    <citation type="submission" date="2017-11" db="EMBL/GenBank/DDBJ databases">
        <title>The sensing device of the deep-sea amphipod.</title>
        <authorList>
            <person name="Kobayashi H."/>
            <person name="Nagahama T."/>
            <person name="Arai W."/>
            <person name="Sasagawa Y."/>
            <person name="Umeda M."/>
            <person name="Hayashi T."/>
            <person name="Nikaido I."/>
            <person name="Watanabe H."/>
            <person name="Oguri K."/>
            <person name="Kitazato H."/>
            <person name="Fujioka K."/>
            <person name="Kido Y."/>
            <person name="Takami H."/>
        </authorList>
    </citation>
    <scope>NUCLEOTIDE SEQUENCE</scope>
    <source>
        <tissue evidence="14">Whole body</tissue>
    </source>
</reference>
<evidence type="ECO:0000256" key="11">
    <source>
        <dbReference type="PROSITE-ProRule" id="PRU01379"/>
    </source>
</evidence>
<evidence type="ECO:0000313" key="14">
    <source>
        <dbReference type="EMBL" id="LAC22477.1"/>
    </source>
</evidence>
<comment type="similarity">
    <text evidence="2 11">Belongs to the peptidase M14 family.</text>
</comment>
<feature type="chain" id="PRO_5025631211" evidence="12">
    <location>
        <begin position="21"/>
        <end position="415"/>
    </location>
</feature>
<dbReference type="GO" id="GO:0004181">
    <property type="term" value="F:metallocarboxypeptidase activity"/>
    <property type="evidence" value="ECO:0007669"/>
    <property type="project" value="InterPro"/>
</dbReference>
<feature type="active site" description="Proton donor/acceptor" evidence="11">
    <location>
        <position position="380"/>
    </location>
</feature>
<dbReference type="InterPro" id="IPR003146">
    <property type="entry name" value="M14A_act_pep"/>
</dbReference>
<dbReference type="Gene3D" id="3.40.630.10">
    <property type="entry name" value="Zn peptidases"/>
    <property type="match status" value="1"/>
</dbReference>
<dbReference type="PRINTS" id="PR00765">
    <property type="entry name" value="CRBOXYPTASEA"/>
</dbReference>
<accession>A0A6A7FVD5</accession>
<keyword evidence="4" id="KW-0645">Protease</keyword>
<dbReference type="GO" id="GO:0008270">
    <property type="term" value="F:zinc ion binding"/>
    <property type="evidence" value="ECO:0007669"/>
    <property type="project" value="InterPro"/>
</dbReference>
<dbReference type="SUPFAM" id="SSF53187">
    <property type="entry name" value="Zn-dependent exopeptidases"/>
    <property type="match status" value="1"/>
</dbReference>
<evidence type="ECO:0000259" key="13">
    <source>
        <dbReference type="PROSITE" id="PS52035"/>
    </source>
</evidence>
<evidence type="ECO:0000256" key="4">
    <source>
        <dbReference type="ARBA" id="ARBA00022670"/>
    </source>
</evidence>
<feature type="signal peptide" evidence="12">
    <location>
        <begin position="1"/>
        <end position="20"/>
    </location>
</feature>
<dbReference type="GO" id="GO:0005615">
    <property type="term" value="C:extracellular space"/>
    <property type="evidence" value="ECO:0007669"/>
    <property type="project" value="TreeGrafter"/>
</dbReference>
<evidence type="ECO:0000256" key="12">
    <source>
        <dbReference type="SAM" id="SignalP"/>
    </source>
</evidence>
<evidence type="ECO:0000256" key="5">
    <source>
        <dbReference type="ARBA" id="ARBA00022723"/>
    </source>
</evidence>
<keyword evidence="8" id="KW-0862">Zinc</keyword>
<evidence type="ECO:0000256" key="1">
    <source>
        <dbReference type="ARBA" id="ARBA00001947"/>
    </source>
</evidence>
<dbReference type="Pfam" id="PF02244">
    <property type="entry name" value="Propep_M14"/>
    <property type="match status" value="1"/>
</dbReference>
<dbReference type="Pfam" id="PF00246">
    <property type="entry name" value="Peptidase_M14"/>
    <property type="match status" value="1"/>
</dbReference>
<keyword evidence="3 14" id="KW-0121">Carboxypeptidase</keyword>
<dbReference type="SUPFAM" id="SSF54897">
    <property type="entry name" value="Protease propeptides/inhibitors"/>
    <property type="match status" value="1"/>
</dbReference>
<dbReference type="InterPro" id="IPR057246">
    <property type="entry name" value="CARBOXYPEPT_ZN_1"/>
</dbReference>
<dbReference type="GO" id="GO:0006508">
    <property type="term" value="P:proteolysis"/>
    <property type="evidence" value="ECO:0007669"/>
    <property type="project" value="UniProtKB-KW"/>
</dbReference>